<proteinExistence type="predicted"/>
<evidence type="ECO:0000313" key="2">
    <source>
        <dbReference type="Proteomes" id="UP001057868"/>
    </source>
</evidence>
<name>A0A9W6D9K6_9CLOT</name>
<protein>
    <recommendedName>
        <fullName evidence="3">DUF4003 domain-containing protein</fullName>
    </recommendedName>
</protein>
<dbReference type="AlphaFoldDB" id="A0A9W6D9K6"/>
<dbReference type="RefSeq" id="WP_261850843.1">
    <property type="nucleotide sequence ID" value="NZ_BQXY01000001.1"/>
</dbReference>
<accession>A0A9W6D9K6</accession>
<dbReference type="EMBL" id="BQXY01000001">
    <property type="protein sequence ID" value="GKU23793.1"/>
    <property type="molecule type" value="Genomic_DNA"/>
</dbReference>
<organism evidence="1 2">
    <name type="scientific">Clostridium folliculivorans</name>
    <dbReference type="NCBI Taxonomy" id="2886038"/>
    <lineage>
        <taxon>Bacteria</taxon>
        <taxon>Bacillati</taxon>
        <taxon>Bacillota</taxon>
        <taxon>Clostridia</taxon>
        <taxon>Eubacteriales</taxon>
        <taxon>Clostridiaceae</taxon>
        <taxon>Clostridium</taxon>
    </lineage>
</organism>
<reference evidence="1" key="1">
    <citation type="journal article" date="2023" name="Int. J. Syst. Evol. Microbiol.">
        <title>&lt;i&gt;Clostridium folliculivorans&lt;/i&gt; sp. nov., isolated from soil samples of an organic paddy in Japan.</title>
        <authorList>
            <person name="Tazawa J."/>
            <person name="Kobayashi H."/>
            <person name="Tanizawa Y."/>
            <person name="Uchino A."/>
            <person name="Tanaka F."/>
            <person name="Urashima Y."/>
            <person name="Miura S."/>
            <person name="Sakamoto M."/>
            <person name="Ohkuma M."/>
            <person name="Tohno M."/>
        </authorList>
    </citation>
    <scope>NUCLEOTIDE SEQUENCE</scope>
    <source>
        <strain evidence="1">D1-1</strain>
    </source>
</reference>
<keyword evidence="2" id="KW-1185">Reference proteome</keyword>
<dbReference type="Pfam" id="PF13170">
    <property type="entry name" value="DUF4003"/>
    <property type="match status" value="1"/>
</dbReference>
<evidence type="ECO:0008006" key="3">
    <source>
        <dbReference type="Google" id="ProtNLM"/>
    </source>
</evidence>
<dbReference type="InterPro" id="IPR025062">
    <property type="entry name" value="DUF4003"/>
</dbReference>
<gene>
    <name evidence="1" type="ORF">CFOLD11_06190</name>
</gene>
<dbReference type="Proteomes" id="UP001057868">
    <property type="component" value="Unassembled WGS sequence"/>
</dbReference>
<sequence length="330" mass="37098">MNSLIADRTNLMIDNFHKLKHGFRWESNLVKHFIAMSLAIDNRKSEMDNLLMIRDCIRTHTSWGSYFRGTNELIFVNLLSSEENYADTFSNVQSVYELMKHSGFRSSPYLPMAAYTIASSSEKTQWNKSIERMGRFYDGMKKNHFWITSSDDYVYAAILATTDFDIEETLNKIEKYYDVLSKDGFYKGNALQTLSHILALSEGDVQENCRRTVALYEKLKGEKCKLRYDALATLGLLALLSTDVDTLVSEIKEVYEYIHSVDGYGFWSLDTSNRTMIAASIVSSYYIDNIKNGILQISIGNSIHAILIAQQQAAAAAACAAAASASAASS</sequence>
<evidence type="ECO:0000313" key="1">
    <source>
        <dbReference type="EMBL" id="GKU23793.1"/>
    </source>
</evidence>
<comment type="caution">
    <text evidence="1">The sequence shown here is derived from an EMBL/GenBank/DDBJ whole genome shotgun (WGS) entry which is preliminary data.</text>
</comment>